<feature type="region of interest" description="Disordered" evidence="2">
    <location>
        <begin position="1"/>
        <end position="41"/>
    </location>
</feature>
<dbReference type="GO" id="GO:0007005">
    <property type="term" value="P:mitochondrion organization"/>
    <property type="evidence" value="ECO:0007669"/>
    <property type="project" value="InterPro"/>
</dbReference>
<keyword evidence="1" id="KW-0175">Coiled coil</keyword>
<reference evidence="3 4" key="1">
    <citation type="journal article" date="2022" name="Nat. Ecol. Evol.">
        <title>A masculinizing supergene underlies an exaggerated male reproductive morph in a spider.</title>
        <authorList>
            <person name="Hendrickx F."/>
            <person name="De Corte Z."/>
            <person name="Sonet G."/>
            <person name="Van Belleghem S.M."/>
            <person name="Kostlbacher S."/>
            <person name="Vangestel C."/>
        </authorList>
    </citation>
    <scope>NUCLEOTIDE SEQUENCE [LARGE SCALE GENOMIC DNA]</scope>
    <source>
        <strain evidence="3">W744_W776</strain>
    </source>
</reference>
<organism evidence="3 4">
    <name type="scientific">Oedothorax gibbosus</name>
    <dbReference type="NCBI Taxonomy" id="931172"/>
    <lineage>
        <taxon>Eukaryota</taxon>
        <taxon>Metazoa</taxon>
        <taxon>Ecdysozoa</taxon>
        <taxon>Arthropoda</taxon>
        <taxon>Chelicerata</taxon>
        <taxon>Arachnida</taxon>
        <taxon>Araneae</taxon>
        <taxon>Araneomorphae</taxon>
        <taxon>Entelegynae</taxon>
        <taxon>Araneoidea</taxon>
        <taxon>Linyphiidae</taxon>
        <taxon>Erigoninae</taxon>
        <taxon>Oedothorax</taxon>
    </lineage>
</organism>
<dbReference type="InterPro" id="IPR033545">
    <property type="entry name" value="CEP89"/>
</dbReference>
<evidence type="ECO:0000313" key="3">
    <source>
        <dbReference type="EMBL" id="KAG8187626.1"/>
    </source>
</evidence>
<feature type="coiled-coil region" evidence="1">
    <location>
        <begin position="220"/>
        <end position="303"/>
    </location>
</feature>
<dbReference type="GO" id="GO:0005814">
    <property type="term" value="C:centriole"/>
    <property type="evidence" value="ECO:0007669"/>
    <property type="project" value="InterPro"/>
</dbReference>
<dbReference type="Proteomes" id="UP000827092">
    <property type="component" value="Unassembled WGS sequence"/>
</dbReference>
<dbReference type="GO" id="GO:0097539">
    <property type="term" value="C:ciliary transition fiber"/>
    <property type="evidence" value="ECO:0007669"/>
    <property type="project" value="TreeGrafter"/>
</dbReference>
<dbReference type="GO" id="GO:0060271">
    <property type="term" value="P:cilium assembly"/>
    <property type="evidence" value="ECO:0007669"/>
    <property type="project" value="InterPro"/>
</dbReference>
<comment type="caution">
    <text evidence="3">The sequence shown here is derived from an EMBL/GenBank/DDBJ whole genome shotgun (WGS) entry which is preliminary data.</text>
</comment>
<proteinExistence type="predicted"/>
<accession>A0AAV6UTF0</accession>
<feature type="coiled-coil region" evidence="1">
    <location>
        <begin position="389"/>
        <end position="416"/>
    </location>
</feature>
<dbReference type="AlphaFoldDB" id="A0AAV6UTF0"/>
<sequence>MKGSKYKNFLSSIMSPSTAKRRHPRKELQRPNPVTAVDSRSIELSRESIYSSIEDVKKDSEARHKPSIPSVDSLEIDDIRNSPQITEPKATIDVYTEPVYSVVHKTPIKPKRRSLVKESDIADLLETKEDNKMLQERLKDLKEATFHSKLQLEITQLEAETRKEVKSLSDRIVLLIEEKSLLSEQLDLLHTERREFQLEWEALANEARKKVDPDFHAKTVAEYRRLLEQTKQRCNSELNEYKEKIETLSVDKESLEASLVEFKDNLVSSKTRIEALEGENQVFKEEKSRLNVQLEESRQLEEDHQKLLLSLLKVTEALAVERDILLNKTSFQESQQRELQTSVVGYSLNVGRLQEHIASLNKENLQEMLLLSKKSNREETIHEYYTQQLDILREKILNQNNTIIKIESEKRKLEMQLESQWESFT</sequence>
<feature type="compositionally biased region" description="Polar residues" evidence="2">
    <location>
        <begin position="9"/>
        <end position="18"/>
    </location>
</feature>
<protein>
    <submittedName>
        <fullName evidence="3">Uncharacterized protein</fullName>
    </submittedName>
</protein>
<dbReference type="GO" id="GO:0045202">
    <property type="term" value="C:synapse"/>
    <property type="evidence" value="ECO:0007669"/>
    <property type="project" value="GOC"/>
</dbReference>
<dbReference type="PANTHER" id="PTHR36170:SF1">
    <property type="entry name" value="CENTROSOMAL PROTEIN OF 89 KDA"/>
    <property type="match status" value="1"/>
</dbReference>
<evidence type="ECO:0000256" key="2">
    <source>
        <dbReference type="SAM" id="MobiDB-lite"/>
    </source>
</evidence>
<name>A0AAV6UTF0_9ARAC</name>
<dbReference type="PANTHER" id="PTHR36170">
    <property type="entry name" value="CENTROSOMAL PROTEIN OF 89 KDA"/>
    <property type="match status" value="1"/>
</dbReference>
<dbReference type="GO" id="GO:0007268">
    <property type="term" value="P:chemical synaptic transmission"/>
    <property type="evidence" value="ECO:0007669"/>
    <property type="project" value="InterPro"/>
</dbReference>
<dbReference type="EMBL" id="JAFNEN010000265">
    <property type="protein sequence ID" value="KAG8187626.1"/>
    <property type="molecule type" value="Genomic_DNA"/>
</dbReference>
<keyword evidence="4" id="KW-1185">Reference proteome</keyword>
<evidence type="ECO:0000313" key="4">
    <source>
        <dbReference type="Proteomes" id="UP000827092"/>
    </source>
</evidence>
<gene>
    <name evidence="3" type="ORF">JTE90_027036</name>
</gene>
<evidence type="ECO:0000256" key="1">
    <source>
        <dbReference type="SAM" id="Coils"/>
    </source>
</evidence>